<feature type="compositionally biased region" description="Polar residues" evidence="1">
    <location>
        <begin position="254"/>
        <end position="265"/>
    </location>
</feature>
<feature type="compositionally biased region" description="Low complexity" evidence="1">
    <location>
        <begin position="294"/>
        <end position="320"/>
    </location>
</feature>
<dbReference type="EMBL" id="HG992978">
    <property type="protein sequence ID" value="CAE7008965.1"/>
    <property type="molecule type" value="Genomic_DNA"/>
</dbReference>
<feature type="region of interest" description="Disordered" evidence="1">
    <location>
        <begin position="660"/>
        <end position="688"/>
    </location>
</feature>
<feature type="compositionally biased region" description="Basic and acidic residues" evidence="1">
    <location>
        <begin position="661"/>
        <end position="688"/>
    </location>
</feature>
<evidence type="ECO:0008006" key="4">
    <source>
        <dbReference type="Google" id="ProtNLM"/>
    </source>
</evidence>
<feature type="compositionally biased region" description="Polar residues" evidence="1">
    <location>
        <begin position="217"/>
        <end position="227"/>
    </location>
</feature>
<protein>
    <recommendedName>
        <fullName evidence="4">Fungal N-terminal domain-containing protein</fullName>
    </recommendedName>
</protein>
<feature type="compositionally biased region" description="Low complexity" evidence="1">
    <location>
        <begin position="266"/>
        <end position="277"/>
    </location>
</feature>
<name>A0A6S6VCL3_9PLEO</name>
<feature type="region of interest" description="Disordered" evidence="1">
    <location>
        <begin position="200"/>
        <end position="355"/>
    </location>
</feature>
<sequence>MTVPKVGDILMLSQKAWKIGRTFASCHKDAPSELQFVETDIGGLAKALRLLAETLHAEFGRELFQSADQKVQDGVGAILLSCQCTVDDLDSLVDQYQVIKKHRTVGGFAIERSWTDLVLSEYRTMIWTTEGGDLQDLRDMLKMHINSTTDLMQALQSKSSTHLKSVVTPMVERNDIIYHSSKTLDRQIDEIHRMAQDLTLTAQDPQTPPIPPKNPARSPTTETSNPLGSKFAPFSSPPHPDTGVSLPRFPQHPISPNQPTTASLDTSSPSEPSPTETISMARTSDVIRRRASRTSDFSFGSSSIRYSSSSYASSEAGTSSTGWQNHPQSSNDYYHNRDHSMSTKKTTPLPRTPEECGSGPIADNRHSSLHSLPVTRLAAPYELQRTSINISQAKLSPFPSSQPEIMKLHRSATTASQKTTFEREAFRNSAVLCDVRGRLVEYSHSINHDDPHDVEMLQASDECRIAVIRKRITDPESRVVRVVTSIWAFSDDNLTRVELRMEDDQMYIPYSSYFSPSKVSITVPCELKFHDIKHGSRPVRIAKTNWVNYVFDTPRAAALFQNEIMGRTLLATFRTEQTMRLRTSLVGKSFSYAEQMCGMENLRVWEDNDSGAVIALIHFSAHFRQGYLAFYLNDAANPVKVKDDGGREVKIKGLRVPIEGSSRKDSVTEGKGKGKGKMGERAKEKEKEKGIIGGAKVEFATDGEKREFLEMCKHMQKNMIELPDLTGVN</sequence>
<evidence type="ECO:0000256" key="1">
    <source>
        <dbReference type="SAM" id="MobiDB-lite"/>
    </source>
</evidence>
<dbReference type="AlphaFoldDB" id="A0A6S6VCL3"/>
<accession>A0A6S6VCL3</accession>
<reference evidence="2" key="1">
    <citation type="submission" date="2021-02" db="EMBL/GenBank/DDBJ databases">
        <authorList>
            <person name="Syme A R."/>
            <person name="Syme A R."/>
            <person name="Moolhuijzen P."/>
        </authorList>
    </citation>
    <scope>NUCLEOTIDE SEQUENCE</scope>
    <source>
        <strain evidence="2">W1-1</strain>
    </source>
</reference>
<gene>
    <name evidence="2" type="ORF">PTTW11_01770</name>
</gene>
<dbReference type="Proteomes" id="UP000472372">
    <property type="component" value="Chromosome 2"/>
</dbReference>
<evidence type="ECO:0000313" key="3">
    <source>
        <dbReference type="Proteomes" id="UP000472372"/>
    </source>
</evidence>
<feature type="compositionally biased region" description="Polar residues" evidence="1">
    <location>
        <begin position="321"/>
        <end position="333"/>
    </location>
</feature>
<proteinExistence type="predicted"/>
<organism evidence="2 3">
    <name type="scientific">Pyrenophora teres f. teres</name>
    <dbReference type="NCBI Taxonomy" id="97479"/>
    <lineage>
        <taxon>Eukaryota</taxon>
        <taxon>Fungi</taxon>
        <taxon>Dikarya</taxon>
        <taxon>Ascomycota</taxon>
        <taxon>Pezizomycotina</taxon>
        <taxon>Dothideomycetes</taxon>
        <taxon>Pleosporomycetidae</taxon>
        <taxon>Pleosporales</taxon>
        <taxon>Pleosporineae</taxon>
        <taxon>Pleosporaceae</taxon>
        <taxon>Pyrenophora</taxon>
    </lineage>
</organism>
<evidence type="ECO:0000313" key="2">
    <source>
        <dbReference type="EMBL" id="CAE7008965.1"/>
    </source>
</evidence>